<keyword evidence="3" id="KW-1185">Reference proteome</keyword>
<evidence type="ECO:0000313" key="3">
    <source>
        <dbReference type="Proteomes" id="UP001175261"/>
    </source>
</evidence>
<dbReference type="AlphaFoldDB" id="A0AA39L4X5"/>
<evidence type="ECO:0000256" key="1">
    <source>
        <dbReference type="SAM" id="MobiDB-lite"/>
    </source>
</evidence>
<organism evidence="2 3">
    <name type="scientific">Sarocladium strictum</name>
    <name type="common">Black bundle disease fungus</name>
    <name type="synonym">Acremonium strictum</name>
    <dbReference type="NCBI Taxonomy" id="5046"/>
    <lineage>
        <taxon>Eukaryota</taxon>
        <taxon>Fungi</taxon>
        <taxon>Dikarya</taxon>
        <taxon>Ascomycota</taxon>
        <taxon>Pezizomycotina</taxon>
        <taxon>Sordariomycetes</taxon>
        <taxon>Hypocreomycetidae</taxon>
        <taxon>Hypocreales</taxon>
        <taxon>Sarocladiaceae</taxon>
        <taxon>Sarocladium</taxon>
    </lineage>
</organism>
<feature type="compositionally biased region" description="Basic and acidic residues" evidence="1">
    <location>
        <begin position="616"/>
        <end position="626"/>
    </location>
</feature>
<feature type="region of interest" description="Disordered" evidence="1">
    <location>
        <begin position="247"/>
        <end position="325"/>
    </location>
</feature>
<feature type="compositionally biased region" description="Basic and acidic residues" evidence="1">
    <location>
        <begin position="577"/>
        <end position="597"/>
    </location>
</feature>
<accession>A0AA39L4X5</accession>
<feature type="region of interest" description="Disordered" evidence="1">
    <location>
        <begin position="211"/>
        <end position="230"/>
    </location>
</feature>
<feature type="compositionally biased region" description="Pro residues" evidence="1">
    <location>
        <begin position="311"/>
        <end position="325"/>
    </location>
</feature>
<dbReference type="Gene3D" id="2.170.130.20">
    <property type="entry name" value="LCCL-like domain"/>
    <property type="match status" value="1"/>
</dbReference>
<sequence length="641" mass="71147">MKKGMAEPKSTQIDDRLTPTMTDFASEIQGRRTWSSKETGREENVRILAASQTDLCHHLTAGNATPEMRNGDARARILAIEHPWALNVLQSTQHRQLPTHHNLIRRMRRSHTNLLIGLVQCTSNNSNIPNSILSSHTTHHLSSSKGRVLLHVGRSRRRRRQLPMDKDRRPTNGTGWKTQPLTSEISLPFTTLTATRGASLLCRRQFKAPSLSNKVQLANPASKASSAGCSRVSEVASVDSFAHAAMGKRDEDLEAGPEPNKLKNRRRKLKDEQDDDGRSTPSKVKRTKHPLPSEPMARTRLDSPPIQERPAPQPKPKPVPLPPKPKTIISSSAVMETASKYPRHHLGDFIYEAGLKASRLVPNNPNHRGFSSNPKPLPWDVIQGKINCTLTVKVPQIHLSSMSREEITARSYLWGTDVYTDDSDVVAACIHSGWIKGEWSEPVDTEMLDADANEGKRRKKALPLEPIIHEGLITSTPSPMPVPEDRDLHVNVLILPRLVKYGSTTRHGITSREFGGEFGARHAVHDGLSYTIQSLRWVENGAQPQARLRGKARRERMRKAMMEVQGTLANNLSGADRTPEKDRGEITGSWWKKDTEKNGTAGGEGDKENQAAGKQGGKDSELKDVEMEGTAAASDEAKKRE</sequence>
<proteinExistence type="predicted"/>
<evidence type="ECO:0000313" key="2">
    <source>
        <dbReference type="EMBL" id="KAK0384288.1"/>
    </source>
</evidence>
<dbReference type="Pfam" id="PF08642">
    <property type="entry name" value="Rxt3"/>
    <property type="match status" value="1"/>
</dbReference>
<dbReference type="SUPFAM" id="SSF69848">
    <property type="entry name" value="LCCL domain"/>
    <property type="match status" value="1"/>
</dbReference>
<dbReference type="Proteomes" id="UP001175261">
    <property type="component" value="Unassembled WGS sequence"/>
</dbReference>
<protein>
    <submittedName>
        <fullName evidence="2">Uncharacterized protein</fullName>
    </submittedName>
</protein>
<feature type="region of interest" description="Disordered" evidence="1">
    <location>
        <begin position="153"/>
        <end position="182"/>
    </location>
</feature>
<dbReference type="EMBL" id="JAPDFR010000008">
    <property type="protein sequence ID" value="KAK0384288.1"/>
    <property type="molecule type" value="Genomic_DNA"/>
</dbReference>
<dbReference type="InterPro" id="IPR036609">
    <property type="entry name" value="LCCL_sf"/>
</dbReference>
<feature type="compositionally biased region" description="Polar residues" evidence="1">
    <location>
        <begin position="171"/>
        <end position="182"/>
    </location>
</feature>
<name>A0AA39L4X5_SARSR</name>
<reference evidence="2" key="1">
    <citation type="submission" date="2022-10" db="EMBL/GenBank/DDBJ databases">
        <title>Determination and structural analysis of whole genome sequence of Sarocladium strictum F4-1.</title>
        <authorList>
            <person name="Hu L."/>
            <person name="Jiang Y."/>
        </authorList>
    </citation>
    <scope>NUCLEOTIDE SEQUENCE</scope>
    <source>
        <strain evidence="2">F4-1</strain>
    </source>
</reference>
<dbReference type="InterPro" id="IPR013951">
    <property type="entry name" value="Rxt3"/>
</dbReference>
<comment type="caution">
    <text evidence="2">The sequence shown here is derived from an EMBL/GenBank/DDBJ whole genome shotgun (WGS) entry which is preliminary data.</text>
</comment>
<feature type="region of interest" description="Disordered" evidence="1">
    <location>
        <begin position="566"/>
        <end position="641"/>
    </location>
</feature>
<gene>
    <name evidence="2" type="ORF">NLU13_8376</name>
</gene>